<feature type="compositionally biased region" description="Polar residues" evidence="1">
    <location>
        <begin position="34"/>
        <end position="64"/>
    </location>
</feature>
<name>A0A9N8Z9T2_9GLOM</name>
<dbReference type="OrthoDB" id="2321699at2759"/>
<feature type="compositionally biased region" description="Low complexity" evidence="1">
    <location>
        <begin position="79"/>
        <end position="97"/>
    </location>
</feature>
<evidence type="ECO:0000256" key="1">
    <source>
        <dbReference type="SAM" id="MobiDB-lite"/>
    </source>
</evidence>
<dbReference type="EMBL" id="CAJVPS010000393">
    <property type="protein sequence ID" value="CAG8483099.1"/>
    <property type="molecule type" value="Genomic_DNA"/>
</dbReference>
<comment type="caution">
    <text evidence="2">The sequence shown here is derived from an EMBL/GenBank/DDBJ whole genome shotgun (WGS) entry which is preliminary data.</text>
</comment>
<dbReference type="PANTHER" id="PTHR35373">
    <property type="entry name" value="PROTEIN CBG16894"/>
    <property type="match status" value="1"/>
</dbReference>
<reference evidence="2" key="1">
    <citation type="submission" date="2021-06" db="EMBL/GenBank/DDBJ databases">
        <authorList>
            <person name="Kallberg Y."/>
            <person name="Tangrot J."/>
            <person name="Rosling A."/>
        </authorList>
    </citation>
    <scope>NUCLEOTIDE SEQUENCE</scope>
    <source>
        <strain evidence="2">FL130A</strain>
    </source>
</reference>
<feature type="region of interest" description="Disordered" evidence="1">
    <location>
        <begin position="1"/>
        <end position="64"/>
    </location>
</feature>
<evidence type="ECO:0000313" key="2">
    <source>
        <dbReference type="EMBL" id="CAG8483099.1"/>
    </source>
</evidence>
<evidence type="ECO:0000313" key="3">
    <source>
        <dbReference type="Proteomes" id="UP000789508"/>
    </source>
</evidence>
<gene>
    <name evidence="2" type="ORF">ALEPTO_LOCUS2592</name>
</gene>
<dbReference type="AlphaFoldDB" id="A0A9N8Z9T2"/>
<sequence length="251" mass="28319">MPFGFRRSNSSGSNRSIDTSSPPDSPTRIIEPTLPNTSNTTNKTGNPQNSAGDVRNNNTISSGNENHSEAEEIIISDEAILTVPTNETQNETETTPNSSYILEPQVDPDIPPDTDEWGNTPGSKKRFRARDTEPILYQDKFVAISATYLYILNYFMPDAKDKAIPMTSIRNVQTDREARISDMAYQKWGSGGFDLWWARDLGRWKNHDLCVIVTVERDWVKRKGFTLEHAEGLKILKKAWQKAKGIPEQND</sequence>
<feature type="compositionally biased region" description="Low complexity" evidence="1">
    <location>
        <begin position="1"/>
        <end position="30"/>
    </location>
</feature>
<keyword evidence="3" id="KW-1185">Reference proteome</keyword>
<protein>
    <submittedName>
        <fullName evidence="2">6527_t:CDS:1</fullName>
    </submittedName>
</protein>
<organism evidence="2 3">
    <name type="scientific">Ambispora leptoticha</name>
    <dbReference type="NCBI Taxonomy" id="144679"/>
    <lineage>
        <taxon>Eukaryota</taxon>
        <taxon>Fungi</taxon>
        <taxon>Fungi incertae sedis</taxon>
        <taxon>Mucoromycota</taxon>
        <taxon>Glomeromycotina</taxon>
        <taxon>Glomeromycetes</taxon>
        <taxon>Archaeosporales</taxon>
        <taxon>Ambisporaceae</taxon>
        <taxon>Ambispora</taxon>
    </lineage>
</organism>
<dbReference type="Proteomes" id="UP000789508">
    <property type="component" value="Unassembled WGS sequence"/>
</dbReference>
<accession>A0A9N8Z9T2</accession>
<proteinExistence type="predicted"/>
<feature type="region of interest" description="Disordered" evidence="1">
    <location>
        <begin position="79"/>
        <end position="125"/>
    </location>
</feature>